<name>A0A915NPF9_9BILA</name>
<protein>
    <submittedName>
        <fullName evidence="4">Uncharacterized protein</fullName>
    </submittedName>
</protein>
<keyword evidence="3" id="KW-1185">Reference proteome</keyword>
<feature type="region of interest" description="Disordered" evidence="1">
    <location>
        <begin position="438"/>
        <end position="470"/>
    </location>
</feature>
<dbReference type="Proteomes" id="UP000887560">
    <property type="component" value="Unplaced"/>
</dbReference>
<feature type="signal peptide" evidence="2">
    <location>
        <begin position="1"/>
        <end position="21"/>
    </location>
</feature>
<feature type="compositionally biased region" description="Polar residues" evidence="1">
    <location>
        <begin position="458"/>
        <end position="468"/>
    </location>
</feature>
<feature type="compositionally biased region" description="Acidic residues" evidence="1">
    <location>
        <begin position="443"/>
        <end position="453"/>
    </location>
</feature>
<evidence type="ECO:0000313" key="3">
    <source>
        <dbReference type="Proteomes" id="UP000887560"/>
    </source>
</evidence>
<feature type="chain" id="PRO_5037409881" evidence="2">
    <location>
        <begin position="22"/>
        <end position="739"/>
    </location>
</feature>
<evidence type="ECO:0000313" key="4">
    <source>
        <dbReference type="WBParaSite" id="scf7180000420704.g5642"/>
    </source>
</evidence>
<dbReference type="AlphaFoldDB" id="A0A915NPF9"/>
<accession>A0A915NPF9</accession>
<evidence type="ECO:0000256" key="1">
    <source>
        <dbReference type="SAM" id="MobiDB-lite"/>
    </source>
</evidence>
<reference evidence="4" key="1">
    <citation type="submission" date="2022-11" db="UniProtKB">
        <authorList>
            <consortium name="WormBaseParasite"/>
        </authorList>
    </citation>
    <scope>IDENTIFICATION</scope>
</reference>
<dbReference type="WBParaSite" id="scf7180000420704.g5642">
    <property type="protein sequence ID" value="scf7180000420704.g5642"/>
    <property type="gene ID" value="scf7180000420704.g5642"/>
</dbReference>
<keyword evidence="2" id="KW-0732">Signal</keyword>
<evidence type="ECO:0000256" key="2">
    <source>
        <dbReference type="SAM" id="SignalP"/>
    </source>
</evidence>
<sequence>MCFLKLLLLFKLILFVCLTDCVERDDAGHSEASKYVPQHSYGLLECSRFHSNTEANENGRKPLFSILKEIKTSQQPKETRWYWINKLFLPIPQWRREETALLYCKNESKMEVEQNLSSCLGEIFNEFNQDPLSELLENNIDEKRERSKLLELLIKDRNESLAERLYSTLNSSPFKIINKGDLSIRYDKDPIDFDTLYNIILARPKFELKKIIEKDDKIRPKLEKYLSDNKGQQNENSAIWDILINRVKFVEKNTTFDVEEFKEMGKRTISLCKELNEKFIDKVVKEEDLIQLTSSLGVLLNSFEFMESSIYNFEECEGIIFDEQFPEYMGRMLIISGLARREEYYNDIAARIIKYIENGKYEELLTLVVIHHGNNFVEIAKIVKDKIIATEDENLIRIENDVLGLDTFLKFILTEGDETNEEITEDKEDIEHEEILEGHVQEIEDEENAEDDRDVGKTSEQGNDSIASYGSDYDGLSQNLKCLSYTEKEYGTEVKMGTFEYNYTANYHNGDWIKLNDLCIELKRFENDLDSILEYPPSKMKKRGDFETFNEWKNGLDKNSISSRIGELKKLCEEIKQVMESKSRFTCSRYHPITDSTDPFASSNKNNLSLLTILEYIQSLSEYKLRWELLYKLFLPIPQWRRQELAQLYCEKDPIDFDILYEIILASPKFELKRTITMFNAVLLEHNDKNKEVDKLQDYLSYKQYLTINTREMTEIWEILIKRVESVENDQFFDGKFKE</sequence>
<proteinExistence type="predicted"/>
<organism evidence="3 4">
    <name type="scientific">Meloidogyne floridensis</name>
    <dbReference type="NCBI Taxonomy" id="298350"/>
    <lineage>
        <taxon>Eukaryota</taxon>
        <taxon>Metazoa</taxon>
        <taxon>Ecdysozoa</taxon>
        <taxon>Nematoda</taxon>
        <taxon>Chromadorea</taxon>
        <taxon>Rhabditida</taxon>
        <taxon>Tylenchina</taxon>
        <taxon>Tylenchomorpha</taxon>
        <taxon>Tylenchoidea</taxon>
        <taxon>Meloidogynidae</taxon>
        <taxon>Meloidogyninae</taxon>
        <taxon>Meloidogyne</taxon>
    </lineage>
</organism>